<evidence type="ECO:0000256" key="5">
    <source>
        <dbReference type="ARBA" id="ARBA00038253"/>
    </source>
</evidence>
<comment type="subcellular location">
    <subcellularLocation>
        <location evidence="1">Cytoplasm</location>
    </subcellularLocation>
</comment>
<evidence type="ECO:0000256" key="8">
    <source>
        <dbReference type="SAM" id="Phobius"/>
    </source>
</evidence>
<dbReference type="AlphaFoldDB" id="U6RDN4"/>
<dbReference type="Pfam" id="PF13424">
    <property type="entry name" value="TPR_12"/>
    <property type="match status" value="1"/>
</dbReference>
<evidence type="ECO:0000256" key="3">
    <source>
        <dbReference type="ARBA" id="ARBA00022737"/>
    </source>
</evidence>
<dbReference type="eggNOG" id="COG0457">
    <property type="taxonomic scope" value="Bacteria"/>
</dbReference>
<dbReference type="EMBL" id="AQHY01000036">
    <property type="protein sequence ID" value="EOA53298.1"/>
    <property type="molecule type" value="Genomic_DNA"/>
</dbReference>
<dbReference type="InterPro" id="IPR011990">
    <property type="entry name" value="TPR-like_helical_dom_sf"/>
</dbReference>
<feature type="transmembrane region" description="Helical" evidence="8">
    <location>
        <begin position="372"/>
        <end position="394"/>
    </location>
</feature>
<proteinExistence type="inferred from homology"/>
<gene>
    <name evidence="9" type="ORF">HMPREF1534_03106</name>
</gene>
<keyword evidence="7" id="KW-0175">Coiled coil</keyword>
<dbReference type="PROSITE" id="PS50005">
    <property type="entry name" value="TPR"/>
    <property type="match status" value="1"/>
</dbReference>
<evidence type="ECO:0000313" key="10">
    <source>
        <dbReference type="Proteomes" id="UP000017831"/>
    </source>
</evidence>
<reference evidence="9 10" key="1">
    <citation type="submission" date="2013-04" db="EMBL/GenBank/DDBJ databases">
        <title>The Genome Sequence of Bacteroides massiliensis DSM 17679.</title>
        <authorList>
            <consortium name="The Broad Institute Genomics Platform"/>
            <person name="Earl A."/>
            <person name="Ward D."/>
            <person name="Feldgarden M."/>
            <person name="Gevers D."/>
            <person name="Martens E."/>
            <person name="Fenner L."/>
            <person name="Roux V."/>
            <person name="Mallet M.N."/>
            <person name="Raoult D."/>
            <person name="Walker B."/>
            <person name="Young S."/>
            <person name="Zeng Q."/>
            <person name="Gargeya S."/>
            <person name="Fitzgerald M."/>
            <person name="Haas B."/>
            <person name="Abouelleil A."/>
            <person name="Allen A.W."/>
            <person name="Alvarado L."/>
            <person name="Arachchi H.M."/>
            <person name="Berlin A.M."/>
            <person name="Chapman S.B."/>
            <person name="Gainer-Dewar J."/>
            <person name="Goldberg J."/>
            <person name="Griggs A."/>
            <person name="Gujja S."/>
            <person name="Hansen M."/>
            <person name="Howarth C."/>
            <person name="Imamovic A."/>
            <person name="Ireland A."/>
            <person name="Larimer J."/>
            <person name="McCowan C."/>
            <person name="Murphy C."/>
            <person name="Pearson M."/>
            <person name="Poon T.W."/>
            <person name="Priest M."/>
            <person name="Roberts A."/>
            <person name="Saif S."/>
            <person name="Shea T."/>
            <person name="Sisk P."/>
            <person name="Sykes S."/>
            <person name="Wortman J."/>
            <person name="Nusbaum C."/>
            <person name="Birren B."/>
        </authorList>
    </citation>
    <scope>NUCLEOTIDE SEQUENCE [LARGE SCALE GENOMIC DNA]</scope>
    <source>
        <strain evidence="10">B84634 / Timone 84634 / DSM 17679 / JCM 13223</strain>
    </source>
</reference>
<keyword evidence="8" id="KW-1133">Transmembrane helix</keyword>
<dbReference type="STRING" id="1121098.HMPREF1534_03106"/>
<dbReference type="InterPro" id="IPR019734">
    <property type="entry name" value="TPR_rpt"/>
</dbReference>
<accession>U6RDN4</accession>
<keyword evidence="10" id="KW-1185">Reference proteome</keyword>
<evidence type="ECO:0000256" key="1">
    <source>
        <dbReference type="ARBA" id="ARBA00004496"/>
    </source>
</evidence>
<keyword evidence="8" id="KW-0472">Membrane</keyword>
<name>U6RDN4_9BACT</name>
<keyword evidence="4 6" id="KW-0802">TPR repeat</keyword>
<dbReference type="InterPro" id="IPR051476">
    <property type="entry name" value="Bac_ResReg_Asp_Phosphatase"/>
</dbReference>
<dbReference type="PANTHER" id="PTHR46630">
    <property type="entry name" value="TETRATRICOPEPTIDE REPEAT PROTEIN 29"/>
    <property type="match status" value="1"/>
</dbReference>
<dbReference type="Gene3D" id="1.25.40.10">
    <property type="entry name" value="Tetratricopeptide repeat domain"/>
    <property type="match status" value="2"/>
</dbReference>
<evidence type="ECO:0000256" key="4">
    <source>
        <dbReference type="ARBA" id="ARBA00022803"/>
    </source>
</evidence>
<comment type="caution">
    <text evidence="9">The sequence shown here is derived from an EMBL/GenBank/DDBJ whole genome shotgun (WGS) entry which is preliminary data.</text>
</comment>
<evidence type="ECO:0000256" key="2">
    <source>
        <dbReference type="ARBA" id="ARBA00022490"/>
    </source>
</evidence>
<dbReference type="PATRIC" id="fig|1121098.3.peg.3160"/>
<keyword evidence="3" id="KW-0677">Repeat</keyword>
<dbReference type="PANTHER" id="PTHR46630:SF1">
    <property type="entry name" value="TETRATRICOPEPTIDE REPEAT PROTEIN 29"/>
    <property type="match status" value="1"/>
</dbReference>
<evidence type="ECO:0000313" key="9">
    <source>
        <dbReference type="EMBL" id="EOA53298.1"/>
    </source>
</evidence>
<sequence>MKACLVFILFIGISLLLGCSRHYRSYPLFMEQAQSCVETAPDSALHYLSLLKDSIGCEPEETQMYYHLLTIKAEDKLYTRHISDSLINLIVKFYNEHGDKNKQIEAYYYQGSVYRDMNDAPSALDAFREVISRSKELSPADKKQSADLMARTYNQMGTLFAYQGLYDESLQANRKSVNCYLAQGKEDKTPYPLRNIARMYDAKHQKDSALHYYQKAYRTALSTHSPHKAYIILGELGSFYYYSLEKADSAKQMLITALNHQPDMANALLVLGDVYRGEARWDSACYYLHQAIEYGDIQKQHSAYRHLSSIEIQKHNYPQATTYLRQAQLLADSIKEITRTEAITKINSLYNYQHIQKENYTFLLDNEKKSTFLWILGCISVVIMGVAISVYFHYKKKVQNTRLQMHKLSKLKEEQEAKSMKAHEENICKIKELEQKQIETEPRVKELEQKLVEQEGKITEKETLLKAQKEELEQAKALQNLLLAQKEELEAKNKEIIACLKKQKVLQDSLRQTSIYHFFHQACTKADSKITEEKWSELQKEVDTAYPNFSKHLYELSPKLSVIELQICYLMKISIPPTHIAIFTNRTKAAISNARTRLAKRLLGEQNSTEKLDDFISDLQ</sequence>
<dbReference type="PROSITE" id="PS51257">
    <property type="entry name" value="PROKAR_LIPOPROTEIN"/>
    <property type="match status" value="1"/>
</dbReference>
<dbReference type="GO" id="GO:0005737">
    <property type="term" value="C:cytoplasm"/>
    <property type="evidence" value="ECO:0007669"/>
    <property type="project" value="UniProtKB-SubCell"/>
</dbReference>
<organism evidence="9 10">
    <name type="scientific">Phocaeicola massiliensis B84634 = Timone 84634 = DSM 17679 = JCM 13223</name>
    <dbReference type="NCBI Taxonomy" id="1121098"/>
    <lineage>
        <taxon>Bacteria</taxon>
        <taxon>Pseudomonadati</taxon>
        <taxon>Bacteroidota</taxon>
        <taxon>Bacteroidia</taxon>
        <taxon>Bacteroidales</taxon>
        <taxon>Bacteroidaceae</taxon>
        <taxon>Phocaeicola</taxon>
    </lineage>
</organism>
<dbReference type="OrthoDB" id="1070114at2"/>
<dbReference type="SUPFAM" id="SSF48452">
    <property type="entry name" value="TPR-like"/>
    <property type="match status" value="2"/>
</dbReference>
<dbReference type="Proteomes" id="UP000017831">
    <property type="component" value="Unassembled WGS sequence"/>
</dbReference>
<feature type="coiled-coil region" evidence="7">
    <location>
        <begin position="398"/>
        <end position="495"/>
    </location>
</feature>
<dbReference type="SMART" id="SM00028">
    <property type="entry name" value="TPR"/>
    <property type="match status" value="6"/>
</dbReference>
<comment type="similarity">
    <text evidence="5">Belongs to the Rap family.</text>
</comment>
<protein>
    <submittedName>
        <fullName evidence="9">Uncharacterized protein</fullName>
    </submittedName>
</protein>
<keyword evidence="2" id="KW-0963">Cytoplasm</keyword>
<evidence type="ECO:0000256" key="6">
    <source>
        <dbReference type="PROSITE-ProRule" id="PRU00339"/>
    </source>
</evidence>
<feature type="repeat" description="TPR" evidence="6">
    <location>
        <begin position="104"/>
        <end position="137"/>
    </location>
</feature>
<dbReference type="HOGENOM" id="CLU_030491_0_0_10"/>
<evidence type="ECO:0000256" key="7">
    <source>
        <dbReference type="SAM" id="Coils"/>
    </source>
</evidence>
<keyword evidence="8" id="KW-0812">Transmembrane</keyword>